<dbReference type="RefSeq" id="WP_153652437.1">
    <property type="nucleotide sequence ID" value="NZ_CP045737.1"/>
</dbReference>
<reference evidence="2 3" key="1">
    <citation type="submission" date="2019-11" db="EMBL/GenBank/DDBJ databases">
        <authorList>
            <person name="Li J."/>
        </authorList>
    </citation>
    <scope>NUCLEOTIDE SEQUENCE [LARGE SCALE GENOMIC DNA]</scope>
    <source>
        <strain evidence="2 3">MF47</strain>
    </source>
</reference>
<name>A0A5Q2MEV4_9ACTN</name>
<evidence type="ECO:0000313" key="3">
    <source>
        <dbReference type="Proteomes" id="UP000392064"/>
    </source>
</evidence>
<keyword evidence="3" id="KW-1185">Reference proteome</keyword>
<dbReference type="KEGG" id="aef:GEV26_07210"/>
<sequence length="48" mass="4696">MGTITGGIVAFIAGLGLATATVVGVVQTQQSAGEKPVESTNVSYGSNN</sequence>
<evidence type="ECO:0000256" key="1">
    <source>
        <dbReference type="SAM" id="MobiDB-lite"/>
    </source>
</evidence>
<dbReference type="EMBL" id="CP045737">
    <property type="protein sequence ID" value="QGG41168.1"/>
    <property type="molecule type" value="Genomic_DNA"/>
</dbReference>
<organism evidence="2 3">
    <name type="scientific">Aeromicrobium yanjiei</name>
    <dbReference type="NCBI Taxonomy" id="2662028"/>
    <lineage>
        <taxon>Bacteria</taxon>
        <taxon>Bacillati</taxon>
        <taxon>Actinomycetota</taxon>
        <taxon>Actinomycetes</taxon>
        <taxon>Propionibacteriales</taxon>
        <taxon>Nocardioidaceae</taxon>
        <taxon>Aeromicrobium</taxon>
    </lineage>
</organism>
<protein>
    <submittedName>
        <fullName evidence="2">Uncharacterized protein</fullName>
    </submittedName>
</protein>
<accession>A0A5Q2MEV4</accession>
<gene>
    <name evidence="2" type="ORF">GEV26_07210</name>
</gene>
<evidence type="ECO:0000313" key="2">
    <source>
        <dbReference type="EMBL" id="QGG41168.1"/>
    </source>
</evidence>
<dbReference type="Proteomes" id="UP000392064">
    <property type="component" value="Chromosome"/>
</dbReference>
<dbReference type="AlphaFoldDB" id="A0A5Q2MEV4"/>
<feature type="region of interest" description="Disordered" evidence="1">
    <location>
        <begin position="29"/>
        <end position="48"/>
    </location>
</feature>
<feature type="compositionally biased region" description="Polar residues" evidence="1">
    <location>
        <begin position="38"/>
        <end position="48"/>
    </location>
</feature>
<proteinExistence type="predicted"/>